<dbReference type="Pfam" id="PF01637">
    <property type="entry name" value="ATPase_2"/>
    <property type="match status" value="1"/>
</dbReference>
<reference evidence="2 3" key="1">
    <citation type="submission" date="2018-06" db="EMBL/GenBank/DDBJ databases">
        <authorList>
            <consortium name="Pathogen Informatics"/>
            <person name="Doyle S."/>
        </authorList>
    </citation>
    <scope>NUCLEOTIDE SEQUENCE [LARGE SCALE GENOMIC DNA]</scope>
    <source>
        <strain evidence="2 3">NCTC5908</strain>
    </source>
</reference>
<dbReference type="InterPro" id="IPR027417">
    <property type="entry name" value="P-loop_NTPase"/>
</dbReference>
<evidence type="ECO:0000313" key="3">
    <source>
        <dbReference type="Proteomes" id="UP000253728"/>
    </source>
</evidence>
<dbReference type="SUPFAM" id="SSF52540">
    <property type="entry name" value="P-loop containing nucleoside triphosphate hydrolases"/>
    <property type="match status" value="1"/>
</dbReference>
<dbReference type="GeneID" id="49636299"/>
<evidence type="ECO:0000313" key="2">
    <source>
        <dbReference type="EMBL" id="SSY93074.1"/>
    </source>
</evidence>
<dbReference type="PANTHER" id="PTHR34301">
    <property type="entry name" value="DNA-BINDING PROTEIN-RELATED"/>
    <property type="match status" value="1"/>
</dbReference>
<dbReference type="RefSeq" id="WP_005703988.1">
    <property type="nucleotide sequence ID" value="NZ_MAQF01000012.1"/>
</dbReference>
<dbReference type="Gene3D" id="3.40.50.300">
    <property type="entry name" value="P-loop containing nucleotide triphosphate hydrolases"/>
    <property type="match status" value="1"/>
</dbReference>
<dbReference type="PANTHER" id="PTHR34301:SF8">
    <property type="entry name" value="ATPASE DOMAIN-CONTAINING PROTEIN"/>
    <property type="match status" value="1"/>
</dbReference>
<dbReference type="STRING" id="732.ADJ80_09685"/>
<name>A0A336N399_AGGAP</name>
<dbReference type="InterPro" id="IPR011579">
    <property type="entry name" value="ATPase_dom"/>
</dbReference>
<evidence type="ECO:0000259" key="1">
    <source>
        <dbReference type="Pfam" id="PF01637"/>
    </source>
</evidence>
<gene>
    <name evidence="2" type="ORF">NCTC5908_00189</name>
</gene>
<sequence length="365" mass="42072">MKVKSDPLYYPRTELADLLVRNLEEGISSAFTLFAPRRMGKTQFLLNDVTKSAKEHNFNVFYFSFMNEHRESIQSEFRQALIKFLSEISPTSALKEIKSINVFGVGIEKNETDMPEFPINVLIDEIAKDNKPTLMLLDEVQELARIPKTEGLIRSLRTGLDTNKTKVKVIFTGSSTNGLREIFDDIKAPFFHFSHTIKFPMLDRKFTDYLADIYQNRTGNKIDKAMFFNLFEKLQFTPLYLRAITQDMIIDPSLPLEEAAESRLSLIHERSDYSKEWQHLTSLEQQILLCIQRGESSLYKQEIRRQIANNLGLSSAISTSTVQTNIKKLMNKELVTKQMDGQLALNSGLFNQWIVDHVLKKGKEE</sequence>
<dbReference type="GO" id="GO:0005524">
    <property type="term" value="F:ATP binding"/>
    <property type="evidence" value="ECO:0007669"/>
    <property type="project" value="InterPro"/>
</dbReference>
<proteinExistence type="predicted"/>
<protein>
    <submittedName>
        <fullName evidence="2">Predicted ATPase (AAA+ superfamily)</fullName>
    </submittedName>
</protein>
<dbReference type="EMBL" id="UFSP01000001">
    <property type="protein sequence ID" value="SSY93074.1"/>
    <property type="molecule type" value="Genomic_DNA"/>
</dbReference>
<dbReference type="AlphaFoldDB" id="A0A336N399"/>
<feature type="domain" description="ATPase" evidence="1">
    <location>
        <begin position="21"/>
        <end position="181"/>
    </location>
</feature>
<accession>A0A336N399</accession>
<dbReference type="Proteomes" id="UP000253728">
    <property type="component" value="Unassembled WGS sequence"/>
</dbReference>
<organism evidence="2 3">
    <name type="scientific">Aggregatibacter aphrophilus</name>
    <name type="common">Haemophilus aphrophilus</name>
    <dbReference type="NCBI Taxonomy" id="732"/>
    <lineage>
        <taxon>Bacteria</taxon>
        <taxon>Pseudomonadati</taxon>
        <taxon>Pseudomonadota</taxon>
        <taxon>Gammaproteobacteria</taxon>
        <taxon>Pasteurellales</taxon>
        <taxon>Pasteurellaceae</taxon>
        <taxon>Aggregatibacter</taxon>
    </lineage>
</organism>